<evidence type="ECO:0000313" key="3">
    <source>
        <dbReference type="EMBL" id="ELT87162.1"/>
    </source>
</evidence>
<feature type="non-terminal residue" evidence="3">
    <location>
        <position position="1"/>
    </location>
</feature>
<dbReference type="PROSITE" id="PS50234">
    <property type="entry name" value="VWFA"/>
    <property type="match status" value="1"/>
</dbReference>
<sequence>AHPNMRLSIVLLVLASLWQGSNSQGCGSDRLDLAFILDSSGSVNEDDAGNWGRMLDFVVSVASTFTIGSDDTRIGVVIFGDEGNLELYLDSIYDANTLYDRIRSIGFLNQATNTADGLQKTREIVYRDGYGKRSDAADVVILITDGIPTIRVDDTINEANLLKDFAEIVVVGITNNVDINLLRSIASDPNAVVLIDDFNGLTANLDNVLSGICPSAPAPPGPECLDCPEMFN</sequence>
<dbReference type="InterPro" id="IPR036465">
    <property type="entry name" value="vWFA_dom_sf"/>
</dbReference>
<accession>R7T3A8</accession>
<evidence type="ECO:0000313" key="4">
    <source>
        <dbReference type="EnsemblMetazoa" id="CapteP194011"/>
    </source>
</evidence>
<reference evidence="3 5" key="2">
    <citation type="journal article" date="2013" name="Nature">
        <title>Insights into bilaterian evolution from three spiralian genomes.</title>
        <authorList>
            <person name="Simakov O."/>
            <person name="Marletaz F."/>
            <person name="Cho S.J."/>
            <person name="Edsinger-Gonzales E."/>
            <person name="Havlak P."/>
            <person name="Hellsten U."/>
            <person name="Kuo D.H."/>
            <person name="Larsson T."/>
            <person name="Lv J."/>
            <person name="Arendt D."/>
            <person name="Savage R."/>
            <person name="Osoegawa K."/>
            <person name="de Jong P."/>
            <person name="Grimwood J."/>
            <person name="Chapman J.A."/>
            <person name="Shapiro H."/>
            <person name="Aerts A."/>
            <person name="Otillar R.P."/>
            <person name="Terry A.Y."/>
            <person name="Boore J.L."/>
            <person name="Grigoriev I.V."/>
            <person name="Lindberg D.R."/>
            <person name="Seaver E.C."/>
            <person name="Weisblat D.A."/>
            <person name="Putnam N.H."/>
            <person name="Rokhsar D.S."/>
        </authorList>
    </citation>
    <scope>NUCLEOTIDE SEQUENCE</scope>
    <source>
        <strain evidence="3 5">I ESC-2004</strain>
    </source>
</reference>
<reference evidence="5" key="1">
    <citation type="submission" date="2012-12" db="EMBL/GenBank/DDBJ databases">
        <authorList>
            <person name="Hellsten U."/>
            <person name="Grimwood J."/>
            <person name="Chapman J.A."/>
            <person name="Shapiro H."/>
            <person name="Aerts A."/>
            <person name="Otillar R.P."/>
            <person name="Terry A.Y."/>
            <person name="Boore J.L."/>
            <person name="Simakov O."/>
            <person name="Marletaz F."/>
            <person name="Cho S.-J."/>
            <person name="Edsinger-Gonzales E."/>
            <person name="Havlak P."/>
            <person name="Kuo D.-H."/>
            <person name="Larsson T."/>
            <person name="Lv J."/>
            <person name="Arendt D."/>
            <person name="Savage R."/>
            <person name="Osoegawa K."/>
            <person name="de Jong P."/>
            <person name="Lindberg D.R."/>
            <person name="Seaver E.C."/>
            <person name="Weisblat D.A."/>
            <person name="Putnam N.H."/>
            <person name="Grigoriev I.V."/>
            <person name="Rokhsar D.S."/>
        </authorList>
    </citation>
    <scope>NUCLEOTIDE SEQUENCE</scope>
    <source>
        <strain evidence="5">I ESC-2004</strain>
    </source>
</reference>
<reference evidence="4" key="3">
    <citation type="submission" date="2015-06" db="UniProtKB">
        <authorList>
            <consortium name="EnsemblMetazoa"/>
        </authorList>
    </citation>
    <scope>IDENTIFICATION</scope>
</reference>
<dbReference type="Proteomes" id="UP000014760">
    <property type="component" value="Unassembled WGS sequence"/>
</dbReference>
<dbReference type="EMBL" id="AMQN01016035">
    <property type="status" value="NOT_ANNOTATED_CDS"/>
    <property type="molecule type" value="Genomic_DNA"/>
</dbReference>
<dbReference type="PANTHER" id="PTHR24020:SF20">
    <property type="entry name" value="PH DOMAIN-CONTAINING PROTEIN"/>
    <property type="match status" value="1"/>
</dbReference>
<dbReference type="AlphaFoldDB" id="R7T3A8"/>
<protein>
    <recommendedName>
        <fullName evidence="2">VWFA domain-containing protein</fullName>
    </recommendedName>
</protein>
<gene>
    <name evidence="3" type="ORF">CAPTEDRAFT_194011</name>
</gene>
<dbReference type="OrthoDB" id="199024at2759"/>
<dbReference type="InterPro" id="IPR002035">
    <property type="entry name" value="VWF_A"/>
</dbReference>
<dbReference type="EMBL" id="KB312466">
    <property type="protein sequence ID" value="ELT87162.1"/>
    <property type="molecule type" value="Genomic_DNA"/>
</dbReference>
<evidence type="ECO:0000259" key="2">
    <source>
        <dbReference type="PROSITE" id="PS50234"/>
    </source>
</evidence>
<dbReference type="Gene3D" id="3.40.50.410">
    <property type="entry name" value="von Willebrand factor, type A domain"/>
    <property type="match status" value="1"/>
</dbReference>
<evidence type="ECO:0000313" key="5">
    <source>
        <dbReference type="Proteomes" id="UP000014760"/>
    </source>
</evidence>
<dbReference type="STRING" id="283909.R7T3A8"/>
<dbReference type="Pfam" id="PF00092">
    <property type="entry name" value="VWA"/>
    <property type="match status" value="1"/>
</dbReference>
<dbReference type="EnsemblMetazoa" id="CapteT194011">
    <property type="protein sequence ID" value="CapteP194011"/>
    <property type="gene ID" value="CapteG194011"/>
</dbReference>
<feature type="domain" description="VWFA" evidence="2">
    <location>
        <begin position="32"/>
        <end position="212"/>
    </location>
</feature>
<keyword evidence="1" id="KW-0732">Signal</keyword>
<dbReference type="PRINTS" id="PR00453">
    <property type="entry name" value="VWFADOMAIN"/>
</dbReference>
<dbReference type="PANTHER" id="PTHR24020">
    <property type="entry name" value="COLLAGEN ALPHA"/>
    <property type="match status" value="1"/>
</dbReference>
<feature type="chain" id="PRO_5008786597" description="VWFA domain-containing protein" evidence="1">
    <location>
        <begin position="24"/>
        <end position="232"/>
    </location>
</feature>
<dbReference type="InterPro" id="IPR050525">
    <property type="entry name" value="ECM_Assembly_Org"/>
</dbReference>
<dbReference type="CDD" id="cd01450">
    <property type="entry name" value="vWFA_subfamily_ECM"/>
    <property type="match status" value="1"/>
</dbReference>
<name>R7T3A8_CAPTE</name>
<dbReference type="SUPFAM" id="SSF53300">
    <property type="entry name" value="vWA-like"/>
    <property type="match status" value="1"/>
</dbReference>
<dbReference type="SMART" id="SM00327">
    <property type="entry name" value="VWA"/>
    <property type="match status" value="1"/>
</dbReference>
<dbReference type="HOGENOM" id="CLU_008905_4_0_1"/>
<feature type="signal peptide" evidence="1">
    <location>
        <begin position="1"/>
        <end position="23"/>
    </location>
</feature>
<organism evidence="3">
    <name type="scientific">Capitella teleta</name>
    <name type="common">Polychaete worm</name>
    <dbReference type="NCBI Taxonomy" id="283909"/>
    <lineage>
        <taxon>Eukaryota</taxon>
        <taxon>Metazoa</taxon>
        <taxon>Spiralia</taxon>
        <taxon>Lophotrochozoa</taxon>
        <taxon>Annelida</taxon>
        <taxon>Polychaeta</taxon>
        <taxon>Sedentaria</taxon>
        <taxon>Scolecida</taxon>
        <taxon>Capitellidae</taxon>
        <taxon>Capitella</taxon>
    </lineage>
</organism>
<keyword evidence="5" id="KW-1185">Reference proteome</keyword>
<evidence type="ECO:0000256" key="1">
    <source>
        <dbReference type="SAM" id="SignalP"/>
    </source>
</evidence>
<proteinExistence type="predicted"/>
<dbReference type="OMA" id="FMEIPME"/>